<feature type="domain" description="HTH marR-type" evidence="4">
    <location>
        <begin position="4"/>
        <end position="139"/>
    </location>
</feature>
<protein>
    <submittedName>
        <fullName evidence="5">DNA-binding transcriptional regulator, MarR family</fullName>
    </submittedName>
</protein>
<dbReference type="InterPro" id="IPR036390">
    <property type="entry name" value="WH_DNA-bd_sf"/>
</dbReference>
<dbReference type="GO" id="GO:0003677">
    <property type="term" value="F:DNA binding"/>
    <property type="evidence" value="ECO:0007669"/>
    <property type="project" value="UniProtKB-KW"/>
</dbReference>
<dbReference type="PRINTS" id="PR00598">
    <property type="entry name" value="HTHMARR"/>
</dbReference>
<organism evidence="5 6">
    <name type="scientific">Halanaerobium kushneri</name>
    <dbReference type="NCBI Taxonomy" id="56779"/>
    <lineage>
        <taxon>Bacteria</taxon>
        <taxon>Bacillati</taxon>
        <taxon>Bacillota</taxon>
        <taxon>Clostridia</taxon>
        <taxon>Halanaerobiales</taxon>
        <taxon>Halanaerobiaceae</taxon>
        <taxon>Halanaerobium</taxon>
    </lineage>
</organism>
<dbReference type="RefSeq" id="WP_076543423.1">
    <property type="nucleotide sequence ID" value="NZ_FTNC01000001.1"/>
</dbReference>
<dbReference type="GO" id="GO:0003700">
    <property type="term" value="F:DNA-binding transcription factor activity"/>
    <property type="evidence" value="ECO:0007669"/>
    <property type="project" value="InterPro"/>
</dbReference>
<keyword evidence="1" id="KW-0805">Transcription regulation</keyword>
<name>A0A1N6PJH3_9FIRM</name>
<evidence type="ECO:0000256" key="3">
    <source>
        <dbReference type="ARBA" id="ARBA00023163"/>
    </source>
</evidence>
<keyword evidence="3" id="KW-0804">Transcription</keyword>
<evidence type="ECO:0000313" key="5">
    <source>
        <dbReference type="EMBL" id="SIQ04446.1"/>
    </source>
</evidence>
<dbReference type="AlphaFoldDB" id="A0A1N6PJH3"/>
<accession>A0A1N6PJH3</accession>
<dbReference type="Proteomes" id="UP000185669">
    <property type="component" value="Unassembled WGS sequence"/>
</dbReference>
<evidence type="ECO:0000259" key="4">
    <source>
        <dbReference type="PROSITE" id="PS50995"/>
    </source>
</evidence>
<evidence type="ECO:0000256" key="2">
    <source>
        <dbReference type="ARBA" id="ARBA00023125"/>
    </source>
</evidence>
<sequence>MEPRKALVDVVEKISSMMGEFEDKALNSDELSDLTVRQLYYLDIVKKLSYPTFTDLSEEIGVTKPTITTAVNKLIKQGYLKKVHSIEDRRVYNLLLTEAGKRVVDIHDKAHNDFALMISNCLNDQELNKVVEIFTKVIDCQ</sequence>
<proteinExistence type="predicted"/>
<dbReference type="Pfam" id="PF12802">
    <property type="entry name" value="MarR_2"/>
    <property type="match status" value="1"/>
</dbReference>
<dbReference type="OrthoDB" id="2323705at2"/>
<reference evidence="6" key="1">
    <citation type="submission" date="2017-01" db="EMBL/GenBank/DDBJ databases">
        <authorList>
            <person name="Varghese N."/>
            <person name="Submissions S."/>
        </authorList>
    </citation>
    <scope>NUCLEOTIDE SEQUENCE [LARGE SCALE GENOMIC DNA]</scope>
    <source>
        <strain evidence="6">ATCC 700103</strain>
    </source>
</reference>
<evidence type="ECO:0000256" key="1">
    <source>
        <dbReference type="ARBA" id="ARBA00023015"/>
    </source>
</evidence>
<dbReference type="EMBL" id="FTNC01000001">
    <property type="protein sequence ID" value="SIQ04446.1"/>
    <property type="molecule type" value="Genomic_DNA"/>
</dbReference>
<dbReference type="PANTHER" id="PTHR42756:SF1">
    <property type="entry name" value="TRANSCRIPTIONAL REPRESSOR OF EMRAB OPERON"/>
    <property type="match status" value="1"/>
</dbReference>
<keyword evidence="6" id="KW-1185">Reference proteome</keyword>
<dbReference type="InterPro" id="IPR036388">
    <property type="entry name" value="WH-like_DNA-bd_sf"/>
</dbReference>
<dbReference type="InterPro" id="IPR000835">
    <property type="entry name" value="HTH_MarR-typ"/>
</dbReference>
<evidence type="ECO:0000313" key="6">
    <source>
        <dbReference type="Proteomes" id="UP000185669"/>
    </source>
</evidence>
<dbReference type="SMART" id="SM00347">
    <property type="entry name" value="HTH_MARR"/>
    <property type="match status" value="1"/>
</dbReference>
<dbReference type="PROSITE" id="PS50995">
    <property type="entry name" value="HTH_MARR_2"/>
    <property type="match status" value="1"/>
</dbReference>
<dbReference type="SUPFAM" id="SSF46785">
    <property type="entry name" value="Winged helix' DNA-binding domain"/>
    <property type="match status" value="1"/>
</dbReference>
<keyword evidence="2 5" id="KW-0238">DNA-binding</keyword>
<dbReference type="STRING" id="56779.SAMN05421834_101114"/>
<gene>
    <name evidence="5" type="ORF">SAMN05421834_101114</name>
</gene>
<dbReference type="PANTHER" id="PTHR42756">
    <property type="entry name" value="TRANSCRIPTIONAL REGULATOR, MARR"/>
    <property type="match status" value="1"/>
</dbReference>
<dbReference type="Gene3D" id="1.10.10.10">
    <property type="entry name" value="Winged helix-like DNA-binding domain superfamily/Winged helix DNA-binding domain"/>
    <property type="match status" value="1"/>
</dbReference>